<accession>A0A1Y2D497</accession>
<sequence length="1271" mass="147557">MFSKTIIKLFGLQILGNNTLSPSSEQRCDVISGTNCLPDTYYLVNPTDVSIIYDDYTNYGNLYFCHEDKAVTCSEMTNVGYYIVNKDIMYTCQKGLNGKLCKKEKVTHTSCTPSNIGEVILSNSITNTFSLCLDYESYRGITVDLITGQTGNYFVHKNNDPTINVFGINGVSEEYAIVNVKDKVANLNSTHFNRINYIFSSKDSNKLIEMNNSQCLFNGINEFENNKNKINEYLCIHGYCKDIDNEIELPPVNVDINIVKFNIEGKIVEGGSTGIDINYVSNEDKIKMMYCNEQIICQQTVGYFYTGYKYKKLGFDGITDVDKFNESEIDCNDNIGLVYYNKTDYNICIDNGTKVKITKPIVKKYILGKGKAGGVFQGTEVSNKIIELTTNYITIKYNPKANDKVYFVGMWYEFLNEEGTYNTDDEYVNYIRIGQAINFNDNGKGYFVTLLFENEGDEPIEVLGGKDFGPFTYTATANGDIDFKFGGNTKYSNYYKTFTLNYEDGCIFMKNDENNFKLSRSPDEITEMIQLWDSVANGNDYNINNKKFRRNNWRDQEYIYIYDGKGSETDKMGRSGYKREMLPWSADKQTNLPSDFCNDITPENGWELAINLFGDRNHENNNFFALYNKYTGILRFFYYMPTNFQSGNDHHWEISMTDNMAHHSLWKYGLTSDKTVQKAYKKLLNQNSNKEFVLRVTPYYRDLSNDGIIKPNSGWWAFDVDLSIYRPGADFSNDEILLKMNSWNTQHESFTRFIIGTTNYDKIKSSISVNSANGLCTNVNSVFEFGSDFFDSLESFLEIFDNKKEKKRQLVIATAISYITFAMSVSKGAFSLYQELTEDEDENENDLEGNIIFGLTDNIDTQKVIQTSTINNNIYTPNFKMEEKKIYYPIHGVWNLEKPPVVYRSKFSFDRLTKKDKWYTKEKKSIVNPYFFDPSSIKVQLNPDVFPEDQIEWMEIDSICKANFTMQTEDNNQLRYFYGLNSINTDETFEIIESDDVFNFTDPLFDFLYEFDNKMGMINDYQEELGESILKGRGKEKSWIEPMILDKKSIKIPLLEVNVYIRFKMKNSKRIFHYNRNYLPEYKFYNPYDFFESSESRKSYIKNTKLYDYQMKRISDICSLYNLGIFSPGRKYMIPIKGSGNSEREGYYFLVDGNPKTKWSTDEMKDGVYFVEFKALKPIIPQAYRLTTSYDIKKNPKRIPKSWKLMAKVNNNDMWTTISTVTDDNSLPTENTNTIVYDLDIKGGKYEYFRFEVSKVNGDQRVELGYIELDE</sequence>
<dbReference type="AlphaFoldDB" id="A0A1Y2D497"/>
<protein>
    <submittedName>
        <fullName evidence="1">Uncharacterized protein</fullName>
    </submittedName>
</protein>
<reference evidence="1 2" key="1">
    <citation type="submission" date="2016-08" db="EMBL/GenBank/DDBJ databases">
        <title>A Parts List for Fungal Cellulosomes Revealed by Comparative Genomics.</title>
        <authorList>
            <consortium name="DOE Joint Genome Institute"/>
            <person name="Haitjema C.H."/>
            <person name="Gilmore S.P."/>
            <person name="Henske J.K."/>
            <person name="Solomon K.V."/>
            <person name="De Groot R."/>
            <person name="Kuo A."/>
            <person name="Mondo S.J."/>
            <person name="Salamov A.A."/>
            <person name="Labutti K."/>
            <person name="Zhao Z."/>
            <person name="Chiniquy J."/>
            <person name="Barry K."/>
            <person name="Brewer H.M."/>
            <person name="Purvine S.O."/>
            <person name="Wright A.T."/>
            <person name="Boxma B."/>
            <person name="Van Alen T."/>
            <person name="Hackstein J.H."/>
            <person name="Baker S.E."/>
            <person name="Grigoriev I.V."/>
            <person name="O'Malley M.A."/>
        </authorList>
    </citation>
    <scope>NUCLEOTIDE SEQUENCE [LARGE SCALE GENOMIC DNA]</scope>
    <source>
        <strain evidence="1 2">G1</strain>
    </source>
</reference>
<evidence type="ECO:0000313" key="2">
    <source>
        <dbReference type="Proteomes" id="UP000193920"/>
    </source>
</evidence>
<evidence type="ECO:0000313" key="1">
    <source>
        <dbReference type="EMBL" id="ORY54092.1"/>
    </source>
</evidence>
<dbReference type="Gene3D" id="2.60.120.260">
    <property type="entry name" value="Galactose-binding domain-like"/>
    <property type="match status" value="1"/>
</dbReference>
<comment type="caution">
    <text evidence="1">The sequence shown here is derived from an EMBL/GenBank/DDBJ whole genome shotgun (WGS) entry which is preliminary data.</text>
</comment>
<gene>
    <name evidence="1" type="ORF">LY90DRAFT_507824</name>
</gene>
<keyword evidence="2" id="KW-1185">Reference proteome</keyword>
<name>A0A1Y2D497_9FUNG</name>
<organism evidence="1 2">
    <name type="scientific">Neocallimastix californiae</name>
    <dbReference type="NCBI Taxonomy" id="1754190"/>
    <lineage>
        <taxon>Eukaryota</taxon>
        <taxon>Fungi</taxon>
        <taxon>Fungi incertae sedis</taxon>
        <taxon>Chytridiomycota</taxon>
        <taxon>Chytridiomycota incertae sedis</taxon>
        <taxon>Neocallimastigomycetes</taxon>
        <taxon>Neocallimastigales</taxon>
        <taxon>Neocallimastigaceae</taxon>
        <taxon>Neocallimastix</taxon>
    </lineage>
</organism>
<dbReference type="Proteomes" id="UP000193920">
    <property type="component" value="Unassembled WGS sequence"/>
</dbReference>
<dbReference type="EMBL" id="MCOG01000088">
    <property type="protein sequence ID" value="ORY54092.1"/>
    <property type="molecule type" value="Genomic_DNA"/>
</dbReference>
<proteinExistence type="predicted"/>
<dbReference type="InterPro" id="IPR008979">
    <property type="entry name" value="Galactose-bd-like_sf"/>
</dbReference>
<dbReference type="SUPFAM" id="SSF49785">
    <property type="entry name" value="Galactose-binding domain-like"/>
    <property type="match status" value="1"/>
</dbReference>